<dbReference type="InterPro" id="IPR001727">
    <property type="entry name" value="GDT1-like"/>
</dbReference>
<protein>
    <recommendedName>
        <fullName evidence="6">GDT1 family protein</fullName>
    </recommendedName>
</protein>
<evidence type="ECO:0000256" key="1">
    <source>
        <dbReference type="ARBA" id="ARBA00004141"/>
    </source>
</evidence>
<accession>B8HLC5</accession>
<dbReference type="EMBL" id="CP001344">
    <property type="protein sequence ID" value="ACL46990.1"/>
    <property type="molecule type" value="Genomic_DNA"/>
</dbReference>
<sequence length="124" mass="13210">MKSSQPLELNPRLPRETSRLPDRPSAKPAPWREFATAFVTVFLAELGDKTQLATLLMAAESQSPWVVFVGAAAALVATSLVGVVIGRWLSDHLSPQTLKTATGASLLLIAVLLLWDVVHLGVGG</sequence>
<feature type="region of interest" description="Disordered" evidence="7">
    <location>
        <begin position="1"/>
        <end position="28"/>
    </location>
</feature>
<proteinExistence type="inferred from homology"/>
<dbReference type="GO" id="GO:0046873">
    <property type="term" value="F:metal ion transmembrane transporter activity"/>
    <property type="evidence" value="ECO:0007669"/>
    <property type="project" value="InterPro"/>
</dbReference>
<dbReference type="Pfam" id="PF01169">
    <property type="entry name" value="GDT1"/>
    <property type="match status" value="1"/>
</dbReference>
<dbReference type="AlphaFoldDB" id="B8HLC5"/>
<evidence type="ECO:0000256" key="6">
    <source>
        <dbReference type="RuleBase" id="RU365102"/>
    </source>
</evidence>
<gene>
    <name evidence="8" type="ordered locus">Cyan7425_4685</name>
</gene>
<dbReference type="PANTHER" id="PTHR12608:SF1">
    <property type="entry name" value="TRANSMEMBRANE PROTEIN 165"/>
    <property type="match status" value="1"/>
</dbReference>
<comment type="similarity">
    <text evidence="2 6">Belongs to the GDT1 family.</text>
</comment>
<comment type="subcellular location">
    <subcellularLocation>
        <location evidence="1 6">Membrane</location>
        <topology evidence="1 6">Multi-pass membrane protein</topology>
    </subcellularLocation>
</comment>
<name>B8HLC5_CYAP4</name>
<dbReference type="PANTHER" id="PTHR12608">
    <property type="entry name" value="TRANSMEMBRANE PROTEIN HTP-1 RELATED"/>
    <property type="match status" value="1"/>
</dbReference>
<dbReference type="GO" id="GO:0016020">
    <property type="term" value="C:membrane"/>
    <property type="evidence" value="ECO:0007669"/>
    <property type="project" value="UniProtKB-SubCell"/>
</dbReference>
<evidence type="ECO:0000256" key="3">
    <source>
        <dbReference type="ARBA" id="ARBA00022692"/>
    </source>
</evidence>
<keyword evidence="3 6" id="KW-0812">Transmembrane</keyword>
<comment type="caution">
    <text evidence="6">Lacks conserved residue(s) required for the propagation of feature annotation.</text>
</comment>
<organism evidence="8">
    <name type="scientific">Cyanothece sp. (strain PCC 7425 / ATCC 29141)</name>
    <dbReference type="NCBI Taxonomy" id="395961"/>
    <lineage>
        <taxon>Bacteria</taxon>
        <taxon>Bacillati</taxon>
        <taxon>Cyanobacteriota</taxon>
        <taxon>Cyanophyceae</taxon>
        <taxon>Gomontiellales</taxon>
        <taxon>Cyanothecaceae</taxon>
        <taxon>Cyanothece</taxon>
    </lineage>
</organism>
<dbReference type="eggNOG" id="COG2119">
    <property type="taxonomic scope" value="Bacteria"/>
</dbReference>
<feature type="transmembrane region" description="Helical" evidence="6">
    <location>
        <begin position="101"/>
        <end position="122"/>
    </location>
</feature>
<dbReference type="STRING" id="395961.Cyan7425_4685"/>
<evidence type="ECO:0000256" key="7">
    <source>
        <dbReference type="SAM" id="MobiDB-lite"/>
    </source>
</evidence>
<dbReference type="KEGG" id="cyn:Cyan7425_4685"/>
<evidence type="ECO:0000313" key="8">
    <source>
        <dbReference type="EMBL" id="ACL46990.1"/>
    </source>
</evidence>
<reference evidence="8" key="1">
    <citation type="submission" date="2009-01" db="EMBL/GenBank/DDBJ databases">
        <title>Complete sequence of chromosome Cyanothece sp. PCC 7425.</title>
        <authorList>
            <consortium name="US DOE Joint Genome Institute"/>
            <person name="Lucas S."/>
            <person name="Copeland A."/>
            <person name="Lapidus A."/>
            <person name="Glavina del Rio T."/>
            <person name="Dalin E."/>
            <person name="Tice H."/>
            <person name="Bruce D."/>
            <person name="Goodwin L."/>
            <person name="Pitluck S."/>
            <person name="Sims D."/>
            <person name="Meineke L."/>
            <person name="Brettin T."/>
            <person name="Detter J.C."/>
            <person name="Han C."/>
            <person name="Larimer F."/>
            <person name="Land M."/>
            <person name="Hauser L."/>
            <person name="Kyrpides N."/>
            <person name="Ovchinnikova G."/>
            <person name="Liberton M."/>
            <person name="Stoeckel J."/>
            <person name="Banerjee A."/>
            <person name="Singh A."/>
            <person name="Page L."/>
            <person name="Sato H."/>
            <person name="Zhao L."/>
            <person name="Sherman L."/>
            <person name="Pakrasi H."/>
            <person name="Richardson P."/>
        </authorList>
    </citation>
    <scope>NUCLEOTIDE SEQUENCE</scope>
    <source>
        <strain evidence="8">PCC 7425</strain>
    </source>
</reference>
<keyword evidence="4 6" id="KW-1133">Transmembrane helix</keyword>
<evidence type="ECO:0000256" key="5">
    <source>
        <dbReference type="ARBA" id="ARBA00023136"/>
    </source>
</evidence>
<feature type="compositionally biased region" description="Basic and acidic residues" evidence="7">
    <location>
        <begin position="13"/>
        <end position="25"/>
    </location>
</feature>
<evidence type="ECO:0000256" key="4">
    <source>
        <dbReference type="ARBA" id="ARBA00022989"/>
    </source>
</evidence>
<keyword evidence="5 6" id="KW-0472">Membrane</keyword>
<evidence type="ECO:0000256" key="2">
    <source>
        <dbReference type="ARBA" id="ARBA00009190"/>
    </source>
</evidence>
<dbReference type="HOGENOM" id="CLU_140894_0_0_3"/>
<feature type="transmembrane region" description="Helical" evidence="6">
    <location>
        <begin position="65"/>
        <end position="89"/>
    </location>
</feature>